<evidence type="ECO:0000313" key="1">
    <source>
        <dbReference type="EMBL" id="CAB4152389.1"/>
    </source>
</evidence>
<protein>
    <submittedName>
        <fullName evidence="1">Uncharacterized protein</fullName>
    </submittedName>
</protein>
<sequence>MSRRKQKITDADLEHYAGAILFDGLEPGFVAFGTQANQPIAVYDEGLLMEHLVKMYAGSDEEDPELRAREWIDDTASIYAGQTSPIIVQVWKRLAAEQPGMQTPGTGETGQVVVPAGVDSAEIPPKVPLVPILLEHRLHHLEAATYGDAEDPMQNLSLECLDCSVVLWDWEEPESSEPVDVMGFTYQDVQVWAPHMSREEAEAFLQSIAGALRDRLSEWGSEIIGDLLGNTAPEED</sequence>
<organism evidence="1">
    <name type="scientific">uncultured Caudovirales phage</name>
    <dbReference type="NCBI Taxonomy" id="2100421"/>
    <lineage>
        <taxon>Viruses</taxon>
        <taxon>Duplodnaviria</taxon>
        <taxon>Heunggongvirae</taxon>
        <taxon>Uroviricota</taxon>
        <taxon>Caudoviricetes</taxon>
        <taxon>Peduoviridae</taxon>
        <taxon>Maltschvirus</taxon>
        <taxon>Maltschvirus maltsch</taxon>
    </lineage>
</organism>
<gene>
    <name evidence="1" type="ORF">UFOVP613_12</name>
</gene>
<reference evidence="1" key="1">
    <citation type="submission" date="2020-04" db="EMBL/GenBank/DDBJ databases">
        <authorList>
            <person name="Chiriac C."/>
            <person name="Salcher M."/>
            <person name="Ghai R."/>
            <person name="Kavagutti S V."/>
        </authorList>
    </citation>
    <scope>NUCLEOTIDE SEQUENCE</scope>
</reference>
<accession>A0A6J5N9T6</accession>
<proteinExistence type="predicted"/>
<name>A0A6J5N9T6_9CAUD</name>
<dbReference type="EMBL" id="LR796577">
    <property type="protein sequence ID" value="CAB4152389.1"/>
    <property type="molecule type" value="Genomic_DNA"/>
</dbReference>